<name>A0A238J9E0_9RHOB</name>
<keyword evidence="1" id="KW-1133">Transmembrane helix</keyword>
<sequence>MNSQENKLLIKIGKHFEANASGNVAVGAVVVIALTLVVVGFSFI</sequence>
<evidence type="ECO:0000256" key="1">
    <source>
        <dbReference type="SAM" id="Phobius"/>
    </source>
</evidence>
<dbReference type="RefSeq" id="WP_255301719.1">
    <property type="nucleotide sequence ID" value="NZ_FXXP01000001.1"/>
</dbReference>
<dbReference type="Proteomes" id="UP000225972">
    <property type="component" value="Unassembled WGS sequence"/>
</dbReference>
<dbReference type="AlphaFoldDB" id="A0A238J9E0"/>
<keyword evidence="3" id="KW-1185">Reference proteome</keyword>
<keyword evidence="1" id="KW-0472">Membrane</keyword>
<feature type="transmembrane region" description="Helical" evidence="1">
    <location>
        <begin position="20"/>
        <end position="43"/>
    </location>
</feature>
<dbReference type="EMBL" id="FXXP01000001">
    <property type="protein sequence ID" value="SMX27199.1"/>
    <property type="molecule type" value="Genomic_DNA"/>
</dbReference>
<keyword evidence="1" id="KW-0812">Transmembrane</keyword>
<reference evidence="3" key="1">
    <citation type="submission" date="2017-05" db="EMBL/GenBank/DDBJ databases">
        <authorList>
            <person name="Rodrigo-Torres L."/>
            <person name="Arahal R. D."/>
            <person name="Lucena T."/>
        </authorList>
    </citation>
    <scope>NUCLEOTIDE SEQUENCE [LARGE SCALE GENOMIC DNA]</scope>
    <source>
        <strain evidence="3">CECT 8649</strain>
    </source>
</reference>
<proteinExistence type="predicted"/>
<protein>
    <submittedName>
        <fullName evidence="2">Uncharacterized protein</fullName>
    </submittedName>
</protein>
<organism evidence="2 3">
    <name type="scientific">Pelagimonas phthalicica</name>
    <dbReference type="NCBI Taxonomy" id="1037362"/>
    <lineage>
        <taxon>Bacteria</taxon>
        <taxon>Pseudomonadati</taxon>
        <taxon>Pseudomonadota</taxon>
        <taxon>Alphaproteobacteria</taxon>
        <taxon>Rhodobacterales</taxon>
        <taxon>Roseobacteraceae</taxon>
        <taxon>Pelagimonas</taxon>
    </lineage>
</organism>
<accession>A0A238J9E0</accession>
<evidence type="ECO:0000313" key="3">
    <source>
        <dbReference type="Proteomes" id="UP000225972"/>
    </source>
</evidence>
<evidence type="ECO:0000313" key="2">
    <source>
        <dbReference type="EMBL" id="SMX27199.1"/>
    </source>
</evidence>
<gene>
    <name evidence="2" type="ORF">TRP8649_01301</name>
</gene>